<gene>
    <name evidence="2" type="ordered locus">Vapar_2013</name>
</gene>
<dbReference type="KEGG" id="vap:Vapar_2013"/>
<sequence>MESSYTIGKGKLTHSPAGAFHIRSRKRRTRPAGPAPLSEVMG</sequence>
<proteinExistence type="predicted"/>
<dbReference type="STRING" id="543728.Vapar_2013"/>
<reference evidence="2" key="1">
    <citation type="submission" date="2009-06" db="EMBL/GenBank/DDBJ databases">
        <title>Complete sequence of chromosome 1 of Variovorax paradoxus S110.</title>
        <authorList>
            <consortium name="US DOE Joint Genome Institute"/>
            <person name="Lucas S."/>
            <person name="Copeland A."/>
            <person name="Lapidus A."/>
            <person name="Glavina del Rio T."/>
            <person name="Tice H."/>
            <person name="Bruce D."/>
            <person name="Goodwin L."/>
            <person name="Pitluck S."/>
            <person name="Chertkov O."/>
            <person name="Brettin T."/>
            <person name="Detter J.C."/>
            <person name="Han C."/>
            <person name="Larimer F."/>
            <person name="Land M."/>
            <person name="Hauser L."/>
            <person name="Kyrpides N."/>
            <person name="Ovchinnikova G."/>
            <person name="Orwin P."/>
            <person name="Leadbetter J.R."/>
            <person name="Spain J.C."/>
            <person name="Han J.I."/>
        </authorList>
    </citation>
    <scope>NUCLEOTIDE SEQUENCE</scope>
    <source>
        <strain evidence="2">S110</strain>
    </source>
</reference>
<evidence type="ECO:0000313" key="2">
    <source>
        <dbReference type="EMBL" id="ACS18658.1"/>
    </source>
</evidence>
<evidence type="ECO:0000256" key="1">
    <source>
        <dbReference type="SAM" id="MobiDB-lite"/>
    </source>
</evidence>
<protein>
    <submittedName>
        <fullName evidence="2">Uncharacterized protein</fullName>
    </submittedName>
</protein>
<dbReference type="AlphaFoldDB" id="C5CWA3"/>
<accession>C5CWA3</accession>
<dbReference type="EMBL" id="CP001635">
    <property type="protein sequence ID" value="ACS18658.1"/>
    <property type="molecule type" value="Genomic_DNA"/>
</dbReference>
<organism evidence="2">
    <name type="scientific">Variovorax paradoxus (strain S110)</name>
    <dbReference type="NCBI Taxonomy" id="543728"/>
    <lineage>
        <taxon>Bacteria</taxon>
        <taxon>Pseudomonadati</taxon>
        <taxon>Pseudomonadota</taxon>
        <taxon>Betaproteobacteria</taxon>
        <taxon>Burkholderiales</taxon>
        <taxon>Comamonadaceae</taxon>
        <taxon>Variovorax</taxon>
    </lineage>
</organism>
<name>C5CWA3_VARPS</name>
<feature type="region of interest" description="Disordered" evidence="1">
    <location>
        <begin position="1"/>
        <end position="42"/>
    </location>
</feature>
<dbReference type="HOGENOM" id="CLU_3259422_0_0_4"/>